<comment type="caution">
    <text evidence="2">The sequence shown here is derived from an EMBL/GenBank/DDBJ whole genome shotgun (WGS) entry which is preliminary data.</text>
</comment>
<keyword evidence="1" id="KW-0472">Membrane</keyword>
<sequence>MTYTELQDLDLLDLRSVLNFPSLDTPIFYPLQLFTIFMVFALMTFFREVQREGKGNILSSLAIAGYVTTAVALIYTLLDLIQTEIMVLVLVISLVFQVLFLLTNR</sequence>
<protein>
    <submittedName>
        <fullName evidence="2">Uncharacterized protein</fullName>
    </submittedName>
</protein>
<organism evidence="2">
    <name type="scientific">marine sediment metagenome</name>
    <dbReference type="NCBI Taxonomy" id="412755"/>
    <lineage>
        <taxon>unclassified sequences</taxon>
        <taxon>metagenomes</taxon>
        <taxon>ecological metagenomes</taxon>
    </lineage>
</organism>
<proteinExistence type="predicted"/>
<keyword evidence="1" id="KW-1133">Transmembrane helix</keyword>
<dbReference type="AlphaFoldDB" id="A0A0F9NH12"/>
<dbReference type="EMBL" id="LAZR01004159">
    <property type="protein sequence ID" value="KKN11227.1"/>
    <property type="molecule type" value="Genomic_DNA"/>
</dbReference>
<reference evidence="2" key="1">
    <citation type="journal article" date="2015" name="Nature">
        <title>Complex archaea that bridge the gap between prokaryotes and eukaryotes.</title>
        <authorList>
            <person name="Spang A."/>
            <person name="Saw J.H."/>
            <person name="Jorgensen S.L."/>
            <person name="Zaremba-Niedzwiedzka K."/>
            <person name="Martijn J."/>
            <person name="Lind A.E."/>
            <person name="van Eijk R."/>
            <person name="Schleper C."/>
            <person name="Guy L."/>
            <person name="Ettema T.J."/>
        </authorList>
    </citation>
    <scope>NUCLEOTIDE SEQUENCE</scope>
</reference>
<evidence type="ECO:0000256" key="1">
    <source>
        <dbReference type="SAM" id="Phobius"/>
    </source>
</evidence>
<evidence type="ECO:0000313" key="2">
    <source>
        <dbReference type="EMBL" id="KKN11227.1"/>
    </source>
</evidence>
<feature type="transmembrane region" description="Helical" evidence="1">
    <location>
        <begin position="27"/>
        <end position="46"/>
    </location>
</feature>
<feature type="transmembrane region" description="Helical" evidence="1">
    <location>
        <begin position="58"/>
        <end position="78"/>
    </location>
</feature>
<gene>
    <name evidence="2" type="ORF">LCGC14_1028580</name>
</gene>
<feature type="transmembrane region" description="Helical" evidence="1">
    <location>
        <begin position="84"/>
        <end position="102"/>
    </location>
</feature>
<name>A0A0F9NH12_9ZZZZ</name>
<accession>A0A0F9NH12</accession>
<keyword evidence="1" id="KW-0812">Transmembrane</keyword>